<dbReference type="GO" id="GO:0004222">
    <property type="term" value="F:metalloendopeptidase activity"/>
    <property type="evidence" value="ECO:0007669"/>
    <property type="project" value="TreeGrafter"/>
</dbReference>
<organism evidence="14 15">
    <name type="scientific">Candidatus Pseudobacter hemicellulosilyticus</name>
    <dbReference type="NCBI Taxonomy" id="3121375"/>
    <lineage>
        <taxon>Bacteria</taxon>
        <taxon>Pseudomonadati</taxon>
        <taxon>Bacteroidota</taxon>
        <taxon>Chitinophagia</taxon>
        <taxon>Chitinophagales</taxon>
        <taxon>Chitinophagaceae</taxon>
        <taxon>Pseudobacter</taxon>
    </lineage>
</organism>
<evidence type="ECO:0000256" key="7">
    <source>
        <dbReference type="ARBA" id="ARBA00022729"/>
    </source>
</evidence>
<accession>A0AAJ6BH56</accession>
<dbReference type="AlphaFoldDB" id="A0AAJ6BH56"/>
<proteinExistence type="predicted"/>
<sequence length="1164" mass="132551">MTLDPRSFFTLLVFILAGTASSFAQEPPSASSSSLSPVEVKGRPAPGLLWRISGKGLQQPSYLYGTMHLYDKRVFNFTDSLYAAIERSQGFAMEIHPDSAMQEFFRQEEPDASGRKLLKEVMPPADFAKVRQKLQQVFHKAPEKVTLKEYNSYQGNYSRYAEDRERMPTSMDVWLYNLARRQGKWVGGVEDVSDQWQLEENNKPRGSVNDFLTGNNRLEQQVEKMTQLYLANDLAAIWAYIKTQNAIEQDPVNIRRNQKMARRIDSLVRIRSMVFALGTAHLPGEAGVISLLRKNGYTVEPVFSGRRTPATDYRYASRQLPWVPVHAMNSLYTVEMPGEPHQKDTTSSASAVNLYADATTNLLYAAMSLAGEQTRNRDSIISAMLKAMGLTRTEVKPQPIRQDGLEGVELMGYGPALRARVRIFFSELARYAIMVGSETNGDLQGEDAERFFRSFVMHSFKKRTGNDWFTYNNLEYGISLPMPGVPYQETALSEDSAFSISQFTYTLWGQTATFKCIVQEVRNNYYLTGDTSLLNQYPQGIASLEQARLISTRPVTIQGYPGLFTEFMSYANHDSAYCKVLNLHRGNRIIFLMAVVSRQAEFQDRINLFFDQFRFIPVREASWSMQSSPDNSFSAWAPAPINNASHTEYSPKTNGIMYVIFDKAVPTTYFIRKFPLAPYYWAGSDSSYYHRRLQSFLEDEETDTLLWEKRVSNGPYKGYEGMIRLGDNHNLKKVRTLIAGDTLYELYGQAPEDSWETDDRKQFFEKFVINTPYKPTTVFTEKKEALLAALKDPARNREAVAAIAMINWTAKDLPWLYKAMLDDYPGDGQETINNLFFEKVGIINDPSTETFVQQAWTTLPVSSERYRYQLLALLAQRQTPQAMQLMKQLLLQHPPSAGSPWALFSRLQSNPALLAPVFPDLLPLLADTLAGRILIVFADKLLDSSLLTGSTLLRNKKELYTQAEYVLRTLNNGGTTEFWYGTHLFRVLGRLKEYKWLKQFTRQPDNRHALKAAMQLLQQKQRVDAAVLKRLAADSSWRLQLYQELESLQQESLFPQEYYSQAAFGESELVMAQPEEGLVKISYLGEELADLVGQPRKFLLYRLDFAGEKGTASHLGIAGPYAPGSTKPWSELEATGVLWSRPFDPARLKADLDLYLKELIEKKQ</sequence>
<keyword evidence="6" id="KW-0479">Metal-binding</keyword>
<dbReference type="CDD" id="cd14789">
    <property type="entry name" value="Tiki"/>
    <property type="match status" value="1"/>
</dbReference>
<evidence type="ECO:0000256" key="4">
    <source>
        <dbReference type="ARBA" id="ARBA00022670"/>
    </source>
</evidence>
<dbReference type="Proteomes" id="UP001220610">
    <property type="component" value="Chromosome"/>
</dbReference>
<evidence type="ECO:0000256" key="8">
    <source>
        <dbReference type="ARBA" id="ARBA00022801"/>
    </source>
</evidence>
<evidence type="ECO:0000256" key="13">
    <source>
        <dbReference type="SAM" id="SignalP"/>
    </source>
</evidence>
<dbReference type="InterPro" id="IPR002816">
    <property type="entry name" value="TraB/PrgY/GumN_fam"/>
</dbReference>
<evidence type="ECO:0000256" key="5">
    <source>
        <dbReference type="ARBA" id="ARBA00022692"/>
    </source>
</evidence>
<evidence type="ECO:0000256" key="6">
    <source>
        <dbReference type="ARBA" id="ARBA00022723"/>
    </source>
</evidence>
<keyword evidence="12" id="KW-0325">Glycoprotein</keyword>
<dbReference type="PANTHER" id="PTHR31120">
    <property type="entry name" value="METALLOPROTEASE TIKI"/>
    <property type="match status" value="1"/>
</dbReference>
<dbReference type="GO" id="GO:0006508">
    <property type="term" value="P:proteolysis"/>
    <property type="evidence" value="ECO:0007669"/>
    <property type="project" value="UniProtKB-KW"/>
</dbReference>
<keyword evidence="9" id="KW-1133">Transmembrane helix</keyword>
<name>A0AAJ6BH56_9BACT</name>
<keyword evidence="11" id="KW-0472">Membrane</keyword>
<evidence type="ECO:0000256" key="3">
    <source>
        <dbReference type="ARBA" id="ARBA00004479"/>
    </source>
</evidence>
<gene>
    <name evidence="14" type="ORF">P0Y53_07720</name>
</gene>
<dbReference type="GO" id="GO:0030178">
    <property type="term" value="P:negative regulation of Wnt signaling pathway"/>
    <property type="evidence" value="ECO:0007669"/>
    <property type="project" value="InterPro"/>
</dbReference>
<evidence type="ECO:0000256" key="10">
    <source>
        <dbReference type="ARBA" id="ARBA00023049"/>
    </source>
</evidence>
<feature type="signal peptide" evidence="13">
    <location>
        <begin position="1"/>
        <end position="24"/>
    </location>
</feature>
<reference evidence="14" key="1">
    <citation type="submission" date="2023-03" db="EMBL/GenBank/DDBJ databases">
        <title>Andean soil-derived lignocellulolytic bacterial consortium as a source of novel taxa and putative plastic-active enzymes.</title>
        <authorList>
            <person name="Diaz-Garcia L."/>
            <person name="Chuvochina M."/>
            <person name="Feuerriegel G."/>
            <person name="Bunk B."/>
            <person name="Sproer C."/>
            <person name="Streit W.R."/>
            <person name="Rodriguez L.M."/>
            <person name="Overmann J."/>
            <person name="Jimenez D.J."/>
        </authorList>
    </citation>
    <scope>NUCLEOTIDE SEQUENCE</scope>
    <source>
        <strain evidence="14">MAG 7</strain>
    </source>
</reference>
<comment type="cofactor">
    <cofactor evidence="2">
        <name>Co(2+)</name>
        <dbReference type="ChEBI" id="CHEBI:48828"/>
    </cofactor>
</comment>
<keyword evidence="7 13" id="KW-0732">Signal</keyword>
<feature type="chain" id="PRO_5042620573" evidence="13">
    <location>
        <begin position="25"/>
        <end position="1164"/>
    </location>
</feature>
<keyword evidence="8" id="KW-0378">Hydrolase</keyword>
<dbReference type="InterPro" id="IPR040230">
    <property type="entry name" value="TIKI1/2-like"/>
</dbReference>
<evidence type="ECO:0000313" key="14">
    <source>
        <dbReference type="EMBL" id="WEK37385.1"/>
    </source>
</evidence>
<evidence type="ECO:0000256" key="1">
    <source>
        <dbReference type="ARBA" id="ARBA00001936"/>
    </source>
</evidence>
<dbReference type="EMBL" id="CP119311">
    <property type="protein sequence ID" value="WEK37385.1"/>
    <property type="molecule type" value="Genomic_DNA"/>
</dbReference>
<dbReference type="GO" id="GO:0016020">
    <property type="term" value="C:membrane"/>
    <property type="evidence" value="ECO:0007669"/>
    <property type="project" value="UniProtKB-SubCell"/>
</dbReference>
<dbReference type="Pfam" id="PF01963">
    <property type="entry name" value="TraB_PrgY_gumN"/>
    <property type="match status" value="1"/>
</dbReference>
<dbReference type="GO" id="GO:0046872">
    <property type="term" value="F:metal ion binding"/>
    <property type="evidence" value="ECO:0007669"/>
    <property type="project" value="UniProtKB-KW"/>
</dbReference>
<protein>
    <submittedName>
        <fullName evidence="14">TraB/GumN family protein</fullName>
    </submittedName>
</protein>
<comment type="subcellular location">
    <subcellularLocation>
        <location evidence="3">Membrane</location>
        <topology evidence="3">Single-pass type I membrane protein</topology>
    </subcellularLocation>
</comment>
<keyword evidence="4" id="KW-0645">Protease</keyword>
<evidence type="ECO:0000313" key="15">
    <source>
        <dbReference type="Proteomes" id="UP001220610"/>
    </source>
</evidence>
<keyword evidence="10" id="KW-0482">Metalloprotease</keyword>
<evidence type="ECO:0000256" key="12">
    <source>
        <dbReference type="ARBA" id="ARBA00023180"/>
    </source>
</evidence>
<comment type="cofactor">
    <cofactor evidence="1">
        <name>Mn(2+)</name>
        <dbReference type="ChEBI" id="CHEBI:29035"/>
    </cofactor>
</comment>
<evidence type="ECO:0000256" key="11">
    <source>
        <dbReference type="ARBA" id="ARBA00023136"/>
    </source>
</evidence>
<dbReference type="PANTHER" id="PTHR31120:SF6">
    <property type="entry name" value="METALLOPROTEASE TIKI HOMOLOG"/>
    <property type="match status" value="1"/>
</dbReference>
<evidence type="ECO:0000256" key="9">
    <source>
        <dbReference type="ARBA" id="ARBA00022989"/>
    </source>
</evidence>
<keyword evidence="5" id="KW-0812">Transmembrane</keyword>
<evidence type="ECO:0000256" key="2">
    <source>
        <dbReference type="ARBA" id="ARBA00001941"/>
    </source>
</evidence>